<dbReference type="CDD" id="cd06529">
    <property type="entry name" value="S24_LexA-like"/>
    <property type="match status" value="1"/>
</dbReference>
<dbReference type="InterPro" id="IPR015927">
    <property type="entry name" value="Peptidase_S24_S26A/B/C"/>
</dbReference>
<organism evidence="2 3">
    <name type="scientific">Catenovulum adriaticum</name>
    <dbReference type="NCBI Taxonomy" id="2984846"/>
    <lineage>
        <taxon>Bacteria</taxon>
        <taxon>Pseudomonadati</taxon>
        <taxon>Pseudomonadota</taxon>
        <taxon>Gammaproteobacteria</taxon>
        <taxon>Alteromonadales</taxon>
        <taxon>Alteromonadaceae</taxon>
        <taxon>Catenovulum</taxon>
    </lineage>
</organism>
<evidence type="ECO:0000313" key="2">
    <source>
        <dbReference type="EMBL" id="WAJ69525.1"/>
    </source>
</evidence>
<sequence length="137" mass="15059">MKIIPIYAFAGITGFESPAAEYKELGLSLDELLIQHPHATFIGQAKGDSMEGNGIYDGDLLIVDRAVTTKQNDVIVANYNGSFVCKVLDKQKKSLISSSGEFAPVYISDMDEFQIEGVVTQSIRLHRNCAEIMKCLL</sequence>
<keyword evidence="2" id="KW-0548">Nucleotidyltransferase</keyword>
<dbReference type="PANTHER" id="PTHR33516">
    <property type="entry name" value="LEXA REPRESSOR"/>
    <property type="match status" value="1"/>
</dbReference>
<dbReference type="InterPro" id="IPR039418">
    <property type="entry name" value="LexA-like"/>
</dbReference>
<dbReference type="EC" id="2.7.7.7" evidence="2"/>
<dbReference type="Gene3D" id="2.10.109.10">
    <property type="entry name" value="Umud Fragment, subunit A"/>
    <property type="match status" value="1"/>
</dbReference>
<dbReference type="InterPro" id="IPR050077">
    <property type="entry name" value="LexA_repressor"/>
</dbReference>
<feature type="domain" description="Peptidase S24/S26A/S26B/S26C" evidence="1">
    <location>
        <begin position="14"/>
        <end position="119"/>
    </location>
</feature>
<evidence type="ECO:0000259" key="1">
    <source>
        <dbReference type="Pfam" id="PF00717"/>
    </source>
</evidence>
<dbReference type="EMBL" id="CP109965">
    <property type="protein sequence ID" value="WAJ69525.1"/>
    <property type="molecule type" value="Genomic_DNA"/>
</dbReference>
<dbReference type="Proteomes" id="UP001163726">
    <property type="component" value="Chromosome"/>
</dbReference>
<dbReference type="InterPro" id="IPR036286">
    <property type="entry name" value="LexA/Signal_pep-like_sf"/>
</dbReference>
<reference evidence="2" key="1">
    <citation type="submission" date="2022-10" db="EMBL/GenBank/DDBJ databases">
        <title>Catenovulum adriacola sp. nov. isolated in the Harbour of Susak.</title>
        <authorList>
            <person name="Schoch T."/>
            <person name="Reich S.J."/>
            <person name="Stoeferle S."/>
            <person name="Flaiz M."/>
            <person name="Kazda M."/>
            <person name="Riedel C.U."/>
            <person name="Duerre P."/>
        </authorList>
    </citation>
    <scope>NUCLEOTIDE SEQUENCE</scope>
    <source>
        <strain evidence="2">TS8</strain>
    </source>
</reference>
<keyword evidence="3" id="KW-1185">Reference proteome</keyword>
<accession>A0ABY7AJL4</accession>
<keyword evidence="2" id="KW-0808">Transferase</keyword>
<protein>
    <submittedName>
        <fullName evidence="2">Translesion error-prone DNA polymerase V autoproteolytic subunit</fullName>
        <ecNumber evidence="2">2.7.7.7</ecNumber>
    </submittedName>
</protein>
<name>A0ABY7AJL4_9ALTE</name>
<evidence type="ECO:0000313" key="3">
    <source>
        <dbReference type="Proteomes" id="UP001163726"/>
    </source>
</evidence>
<dbReference type="RefSeq" id="WP_268073788.1">
    <property type="nucleotide sequence ID" value="NZ_CP109965.1"/>
</dbReference>
<dbReference type="SUPFAM" id="SSF51306">
    <property type="entry name" value="LexA/Signal peptidase"/>
    <property type="match status" value="1"/>
</dbReference>
<dbReference type="PANTHER" id="PTHR33516:SF2">
    <property type="entry name" value="LEXA REPRESSOR-RELATED"/>
    <property type="match status" value="1"/>
</dbReference>
<dbReference type="GO" id="GO:0003887">
    <property type="term" value="F:DNA-directed DNA polymerase activity"/>
    <property type="evidence" value="ECO:0007669"/>
    <property type="project" value="UniProtKB-EC"/>
</dbReference>
<dbReference type="NCBIfam" id="NF007621">
    <property type="entry name" value="PRK10276.1"/>
    <property type="match status" value="1"/>
</dbReference>
<dbReference type="Pfam" id="PF00717">
    <property type="entry name" value="Peptidase_S24"/>
    <property type="match status" value="1"/>
</dbReference>
<gene>
    <name evidence="2" type="primary">umuD</name>
    <name evidence="2" type="ORF">OLW01_10115</name>
</gene>
<proteinExistence type="predicted"/>